<dbReference type="SMART" id="SM00289">
    <property type="entry name" value="WR1"/>
    <property type="match status" value="3"/>
</dbReference>
<keyword evidence="3" id="KW-1185">Reference proteome</keyword>
<proteinExistence type="predicted"/>
<protein>
    <submittedName>
        <fullName evidence="2">Uncharacterized protein</fullName>
    </submittedName>
</protein>
<feature type="compositionally biased region" description="Low complexity" evidence="1">
    <location>
        <begin position="155"/>
        <end position="170"/>
    </location>
</feature>
<reference evidence="2" key="1">
    <citation type="submission" date="2022-11" db="EMBL/GenBank/DDBJ databases">
        <authorList>
            <person name="Kikuchi T."/>
        </authorList>
    </citation>
    <scope>NUCLEOTIDE SEQUENCE</scope>
    <source>
        <strain evidence="2">PS1010</strain>
    </source>
</reference>
<sequence>MKMFADAGIGISCPSGNKVYIHPISGDLQLCTQQLGVYNETSCPGGTACERFPILIPGFQDYCCWSESHPDADSQPIKMGKRKPPVIVDQVEEKVFPIPDEGDEEDEDDEISTKNVVGKPGRKPEDESEPEEEEEIEWEFESTTRRPKKSRGRKGPLVTTTTEMPEITTTQRVPTSRLPQCNNPSDTVLIDYGNRLRDCYFQQCLNGFKCEFNREIRRFICCGRGVDVPPAGLPMIPAPKPLIPRPFRPSGRGGFGGMLNDGEEIGNANFEKVRLPQSCNGDDCGSTYQPETSFRVEKSEKSDRKTFGSLKKSGSSCSGNGCGQNFNMGNSNNNFGENSKGCSGSGCGQNINSNFGGNSGNANNNFGSSNNNFGSSGSSNDNFGSSNNNFGSSGSSNFEANSNDNNNFGGSDNSNNNFGSFQNSNFNSDLGCSGPGCSQSSNNFGSSGASQGCSGSGCGKQNFNFGNSQNSNSDLGSFAASNSNFGTSQGCSGSGCSGPASKKHRYEDEDDEDGDDEEDQGCSNCGGGCNQNCGGRCSGNGCSNNNNRNGCSSNSGSGNNGGNINIPLPPIPEPKPLCKKFRKTGGGNGNGRPRNQGRRGNFRPNDDGNNQNQNRGGNGNGQNQNQNQKKKNISFGKRKREFKRSRKISKIISKTFQKVTTTIPTTRAIPTIISIPTGIPTTQIPTEIPIQKSTQDQLPKNSSSISVSSPLIHLKIPKNFPAEDDFICSDGDEYFDGVMTPKCVPPAIDSCPMSHKRCLPSKRLGHSVCCKSKALPIQ</sequence>
<feature type="compositionally biased region" description="Low complexity" evidence="1">
    <location>
        <begin position="602"/>
        <end position="627"/>
    </location>
</feature>
<dbReference type="AlphaFoldDB" id="A0A9P1IYQ4"/>
<feature type="compositionally biased region" description="Basic and acidic residues" evidence="1">
    <location>
        <begin position="294"/>
        <end position="306"/>
    </location>
</feature>
<dbReference type="InterPro" id="IPR006150">
    <property type="entry name" value="Cys_repeat_1"/>
</dbReference>
<feature type="region of interest" description="Disordered" evidence="1">
    <location>
        <begin position="489"/>
        <end position="517"/>
    </location>
</feature>
<name>A0A9P1IYQ4_9PELO</name>
<accession>A0A9P1IYQ4</accession>
<feature type="compositionally biased region" description="Basic residues" evidence="1">
    <location>
        <begin position="628"/>
        <end position="647"/>
    </location>
</feature>
<organism evidence="2 3">
    <name type="scientific">Caenorhabditis angaria</name>
    <dbReference type="NCBI Taxonomy" id="860376"/>
    <lineage>
        <taxon>Eukaryota</taxon>
        <taxon>Metazoa</taxon>
        <taxon>Ecdysozoa</taxon>
        <taxon>Nematoda</taxon>
        <taxon>Chromadorea</taxon>
        <taxon>Rhabditida</taxon>
        <taxon>Rhabditina</taxon>
        <taxon>Rhabditomorpha</taxon>
        <taxon>Rhabditoidea</taxon>
        <taxon>Rhabditidae</taxon>
        <taxon>Peloderinae</taxon>
        <taxon>Caenorhabditis</taxon>
    </lineage>
</organism>
<dbReference type="Proteomes" id="UP001152747">
    <property type="component" value="Unassembled WGS sequence"/>
</dbReference>
<dbReference type="EMBL" id="CANHGI010000005">
    <property type="protein sequence ID" value="CAI5453531.1"/>
    <property type="molecule type" value="Genomic_DNA"/>
</dbReference>
<dbReference type="OrthoDB" id="5872669at2759"/>
<comment type="caution">
    <text evidence="2">The sequence shown here is derived from an EMBL/GenBank/DDBJ whole genome shotgun (WGS) entry which is preliminary data.</text>
</comment>
<feature type="compositionally biased region" description="Acidic residues" evidence="1">
    <location>
        <begin position="508"/>
        <end position="517"/>
    </location>
</feature>
<feature type="region of interest" description="Disordered" evidence="1">
    <location>
        <begin position="376"/>
        <end position="420"/>
    </location>
</feature>
<feature type="compositionally biased region" description="Acidic residues" evidence="1">
    <location>
        <begin position="100"/>
        <end position="110"/>
    </location>
</feature>
<feature type="region of interest" description="Disordered" evidence="1">
    <location>
        <begin position="562"/>
        <end position="647"/>
    </location>
</feature>
<feature type="region of interest" description="Disordered" evidence="1">
    <location>
        <begin position="290"/>
        <end position="317"/>
    </location>
</feature>
<feature type="compositionally biased region" description="Acidic residues" evidence="1">
    <location>
        <begin position="126"/>
        <end position="140"/>
    </location>
</feature>
<feature type="compositionally biased region" description="Low complexity" evidence="1">
    <location>
        <begin position="308"/>
        <end position="317"/>
    </location>
</feature>
<feature type="compositionally biased region" description="Polar residues" evidence="1">
    <location>
        <begin position="171"/>
        <end position="180"/>
    </location>
</feature>
<evidence type="ECO:0000313" key="3">
    <source>
        <dbReference type="Proteomes" id="UP001152747"/>
    </source>
</evidence>
<evidence type="ECO:0000256" key="1">
    <source>
        <dbReference type="SAM" id="MobiDB-lite"/>
    </source>
</evidence>
<evidence type="ECO:0000313" key="2">
    <source>
        <dbReference type="EMBL" id="CAI5453531.1"/>
    </source>
</evidence>
<feature type="compositionally biased region" description="Basic residues" evidence="1">
    <location>
        <begin position="145"/>
        <end position="154"/>
    </location>
</feature>
<gene>
    <name evidence="2" type="ORF">CAMP_LOCUS16168</name>
</gene>
<feature type="region of interest" description="Disordered" evidence="1">
    <location>
        <begin position="97"/>
        <end position="180"/>
    </location>
</feature>